<dbReference type="InterPro" id="IPR029526">
    <property type="entry name" value="PGBD"/>
</dbReference>
<evidence type="ECO:0000313" key="2">
    <source>
        <dbReference type="EMBL" id="KAJ8931302.1"/>
    </source>
</evidence>
<dbReference type="AlphaFoldDB" id="A0AAV8WYK7"/>
<accession>A0AAV8WYK7</accession>
<name>A0AAV8WYK7_9CUCU</name>
<dbReference type="EMBL" id="JANEYF010004410">
    <property type="protein sequence ID" value="KAJ8931302.1"/>
    <property type="molecule type" value="Genomic_DNA"/>
</dbReference>
<organism evidence="2 3">
    <name type="scientific">Rhamnusium bicolor</name>
    <dbReference type="NCBI Taxonomy" id="1586634"/>
    <lineage>
        <taxon>Eukaryota</taxon>
        <taxon>Metazoa</taxon>
        <taxon>Ecdysozoa</taxon>
        <taxon>Arthropoda</taxon>
        <taxon>Hexapoda</taxon>
        <taxon>Insecta</taxon>
        <taxon>Pterygota</taxon>
        <taxon>Neoptera</taxon>
        <taxon>Endopterygota</taxon>
        <taxon>Coleoptera</taxon>
        <taxon>Polyphaga</taxon>
        <taxon>Cucujiformia</taxon>
        <taxon>Chrysomeloidea</taxon>
        <taxon>Cerambycidae</taxon>
        <taxon>Lepturinae</taxon>
        <taxon>Rhagiini</taxon>
        <taxon>Rhamnusium</taxon>
    </lineage>
</organism>
<keyword evidence="3" id="KW-1185">Reference proteome</keyword>
<gene>
    <name evidence="2" type="ORF">NQ314_015803</name>
</gene>
<evidence type="ECO:0000259" key="1">
    <source>
        <dbReference type="Pfam" id="PF13843"/>
    </source>
</evidence>
<protein>
    <recommendedName>
        <fullName evidence="1">PiggyBac transposable element-derived protein domain-containing protein</fullName>
    </recommendedName>
</protein>
<comment type="caution">
    <text evidence="2">The sequence shown here is derived from an EMBL/GenBank/DDBJ whole genome shotgun (WGS) entry which is preliminary data.</text>
</comment>
<dbReference type="PANTHER" id="PTHR46599:SF3">
    <property type="entry name" value="PIGGYBAC TRANSPOSABLE ELEMENT-DERIVED PROTEIN 4"/>
    <property type="match status" value="1"/>
</dbReference>
<dbReference type="PANTHER" id="PTHR46599">
    <property type="entry name" value="PIGGYBAC TRANSPOSABLE ELEMENT-DERIVED PROTEIN 4"/>
    <property type="match status" value="1"/>
</dbReference>
<dbReference type="Pfam" id="PF13843">
    <property type="entry name" value="DDE_Tnp_1_7"/>
    <property type="match status" value="1"/>
</dbReference>
<reference evidence="2" key="1">
    <citation type="journal article" date="2023" name="Insect Mol. Biol.">
        <title>Genome sequencing provides insights into the evolution of gene families encoding plant cell wall-degrading enzymes in longhorned beetles.</title>
        <authorList>
            <person name="Shin N.R."/>
            <person name="Okamura Y."/>
            <person name="Kirsch R."/>
            <person name="Pauchet Y."/>
        </authorList>
    </citation>
    <scope>NUCLEOTIDE SEQUENCE</scope>
    <source>
        <strain evidence="2">RBIC_L_NR</strain>
    </source>
</reference>
<evidence type="ECO:0000313" key="3">
    <source>
        <dbReference type="Proteomes" id="UP001162156"/>
    </source>
</evidence>
<proteinExistence type="predicted"/>
<dbReference type="Proteomes" id="UP001162156">
    <property type="component" value="Unassembled WGS sequence"/>
</dbReference>
<feature type="domain" description="PiggyBac transposable element-derived protein" evidence="1">
    <location>
        <begin position="1"/>
        <end position="88"/>
    </location>
</feature>
<sequence>MGIKKLPSLKDYWSLQEEVRDAFISKVITRDRFYWLLSNLHFADHTLHPRKGEPNYNKLNKLGLLLSTLSRTFKDYYSPEEFQAVDESDLPEKDLGGRVVRDLTSDLKDKNYRVFF</sequence>